<keyword evidence="1" id="KW-0732">Signal</keyword>
<evidence type="ECO:0000313" key="2">
    <source>
        <dbReference type="Proteomes" id="UP000887565"/>
    </source>
</evidence>
<accession>A0A915L5N7</accession>
<dbReference type="GO" id="GO:0006508">
    <property type="term" value="P:proteolysis"/>
    <property type="evidence" value="ECO:0007669"/>
    <property type="project" value="InterPro"/>
</dbReference>
<organism evidence="2 3">
    <name type="scientific">Romanomermis culicivorax</name>
    <name type="common">Nematode worm</name>
    <dbReference type="NCBI Taxonomy" id="13658"/>
    <lineage>
        <taxon>Eukaryota</taxon>
        <taxon>Metazoa</taxon>
        <taxon>Ecdysozoa</taxon>
        <taxon>Nematoda</taxon>
        <taxon>Enoplea</taxon>
        <taxon>Dorylaimia</taxon>
        <taxon>Mermithida</taxon>
        <taxon>Mermithoidea</taxon>
        <taxon>Mermithidae</taxon>
        <taxon>Romanomermis</taxon>
    </lineage>
</organism>
<protein>
    <submittedName>
        <fullName evidence="3">Uncharacterized protein</fullName>
    </submittedName>
</protein>
<dbReference type="SUPFAM" id="SSF50494">
    <property type="entry name" value="Trypsin-like serine proteases"/>
    <property type="match status" value="1"/>
</dbReference>
<dbReference type="PROSITE" id="PS00134">
    <property type="entry name" value="TRYPSIN_HIS"/>
    <property type="match status" value="1"/>
</dbReference>
<dbReference type="InterPro" id="IPR043504">
    <property type="entry name" value="Peptidase_S1_PA_chymotrypsin"/>
</dbReference>
<evidence type="ECO:0000256" key="1">
    <source>
        <dbReference type="SAM" id="SignalP"/>
    </source>
</evidence>
<feature type="chain" id="PRO_5036836202" evidence="1">
    <location>
        <begin position="20"/>
        <end position="97"/>
    </location>
</feature>
<dbReference type="GO" id="GO:0004252">
    <property type="term" value="F:serine-type endopeptidase activity"/>
    <property type="evidence" value="ECO:0007669"/>
    <property type="project" value="InterPro"/>
</dbReference>
<keyword evidence="2" id="KW-1185">Reference proteome</keyword>
<feature type="signal peptide" evidence="1">
    <location>
        <begin position="1"/>
        <end position="19"/>
    </location>
</feature>
<dbReference type="InterPro" id="IPR009003">
    <property type="entry name" value="Peptidase_S1_PA"/>
</dbReference>
<reference evidence="3" key="1">
    <citation type="submission" date="2022-11" db="UniProtKB">
        <authorList>
            <consortium name="WormBaseParasite"/>
        </authorList>
    </citation>
    <scope>IDENTIFICATION</scope>
</reference>
<dbReference type="WBParaSite" id="nRc.2.0.1.t45095-RA">
    <property type="protein sequence ID" value="nRc.2.0.1.t45095-RA"/>
    <property type="gene ID" value="nRc.2.0.1.g45095"/>
</dbReference>
<evidence type="ECO:0000313" key="3">
    <source>
        <dbReference type="WBParaSite" id="nRc.2.0.1.t45095-RA"/>
    </source>
</evidence>
<name>A0A915L5N7_ROMCU</name>
<dbReference type="Gene3D" id="2.40.10.10">
    <property type="entry name" value="Trypsin-like serine proteases"/>
    <property type="match status" value="1"/>
</dbReference>
<dbReference type="InterPro" id="IPR018114">
    <property type="entry name" value="TRYPSIN_HIS"/>
</dbReference>
<dbReference type="Proteomes" id="UP000887565">
    <property type="component" value="Unplaced"/>
</dbReference>
<proteinExistence type="predicted"/>
<sequence length="97" mass="10874">MICAFIITYFVACLPLGTSTPRIPRDDNDRVKRVIGPHMEESHSAKPWVVFLMHDRNLCGGFLLDPRTLNLSNIDFPLPPENSSDIVVTAAHCVLKK</sequence>
<dbReference type="AlphaFoldDB" id="A0A915L5N7"/>